<feature type="compositionally biased region" description="Low complexity" evidence="5">
    <location>
        <begin position="951"/>
        <end position="966"/>
    </location>
</feature>
<evidence type="ECO:0000256" key="2">
    <source>
        <dbReference type="ARBA" id="ARBA00022771"/>
    </source>
</evidence>
<dbReference type="InterPro" id="IPR019786">
    <property type="entry name" value="Zinc_finger_PHD-type_CS"/>
</dbReference>
<feature type="compositionally biased region" description="Low complexity" evidence="5">
    <location>
        <begin position="223"/>
        <end position="267"/>
    </location>
</feature>
<dbReference type="InterPro" id="IPR013083">
    <property type="entry name" value="Znf_RING/FYVE/PHD"/>
</dbReference>
<dbReference type="Gene3D" id="3.30.40.10">
    <property type="entry name" value="Zinc/RING finger domain, C3HC4 (zinc finger)"/>
    <property type="match status" value="1"/>
</dbReference>
<dbReference type="Pfam" id="PF05641">
    <property type="entry name" value="Agenet"/>
    <property type="match status" value="1"/>
</dbReference>
<keyword evidence="2 4" id="KW-0863">Zinc-finger</keyword>
<evidence type="ECO:0000313" key="7">
    <source>
        <dbReference type="EMBL" id="PSC74386.1"/>
    </source>
</evidence>
<keyword evidence="1" id="KW-0479">Metal-binding</keyword>
<feature type="compositionally biased region" description="Polar residues" evidence="5">
    <location>
        <begin position="208"/>
        <end position="217"/>
    </location>
</feature>
<evidence type="ECO:0000256" key="1">
    <source>
        <dbReference type="ARBA" id="ARBA00022723"/>
    </source>
</evidence>
<protein>
    <recommendedName>
        <fullName evidence="6">PHD-type domain-containing protein</fullName>
    </recommendedName>
</protein>
<feature type="region of interest" description="Disordered" evidence="5">
    <location>
        <begin position="370"/>
        <end position="432"/>
    </location>
</feature>
<proteinExistence type="predicted"/>
<sequence length="1126" mass="116412">MPPKKRKRQRAALRIGADGKLDACGACERGGGLLLRCDRCPNAFHPACCGYAGLDDVPGYPQAPWQCWFCAGPKAYANARSKLRVKVGDEVKIAYNAKCEVYYAAKATSVTASSVTCAYTHFKDTPPEKLARTDVRLWRGTHNPAAWEFDQTDCAYEPRSRSAPVDFAKLRAAQAAAAAAGQAAPMGSGSAGGSEASWEEASEAASQPRSEASPQQAKRSKVSAAAEQQQPAKPASKAAAQASPGKAARTQQASAAASKQAQSPRAANKQPGKQRQAQQSPAAAAGKAAQPPAAAAKAQGPSATAGKAQQQLPVAARKAAAVSAASGQTQHPKALPTDNFAKAALRGKGAARAGPSLGKAVHAALQRPLQAPVASAAQAAAAGGAGSSGEQAPEDEELPAKRQKQAGSQAQQQRQQAAQQQQQQAQQQAQRPAAMAAAGAQALSLEEIEAAGLLSSLQQAPLSPPAAATAAVAPPRAWSNAEVAALIEGVQECGVGKWEQVRAAHPEELGARSMEDILAKWRAMKHDLVQSPQKGPGLGRPSPVARALGSPTSEPPLVGAAPAAAANRRGVSSLLGAAARDAHAAAAALAAAARLGTAAAPAAASAAEAAAASAAAADGWPHPTGFPAALAANVKPSVAALNLRQGDLVEVRAVDDDYRGGWFLAKVLQVLVATATGELSVHVEYSEFREAGEATNTREWVPFFHTTEDARWVLPRVRLARTPHKPPVPRTTYRPGQAVETFLNDGWWLGEVVSVEGAEMGVRFEPWPLGEGDFAFYDAAEVRPGHPMVTQGFGMVQLPVAGLAAAAGLPSRGPPRTAGFSQQASEVQQHMQQLERLLAAGQAAGGAPAGWHARQAPATSPSPRSPLGLGGAALPHPRSRQAAAEQSKSPKSTEERQQGLPAAPGEPPRLAQLVLRQLAAQQQAQQVQAQQAQLTRQQEQVQAQQAQQQAARQAAVPQQQAGQQQAPQPPQPPLQKSQQAQQPALQQAQQPPRVPRVDARAFLSMAKQSFKVTQHAKQAAPAAQQPAQQAAPAAQHAAPAAQQAAPATQQPAQPAGRAPQAQQAGRPLEVQVSQPLVPQVAQQAAQAARASAPAQPRAPPAPAGPGSLHARAFLSAALRAFKASRS</sequence>
<dbReference type="OrthoDB" id="2020707at2759"/>
<feature type="domain" description="PHD-type" evidence="6">
    <location>
        <begin position="21"/>
        <end position="73"/>
    </location>
</feature>
<dbReference type="InterPro" id="IPR008395">
    <property type="entry name" value="Agenet-like_dom"/>
</dbReference>
<evidence type="ECO:0000256" key="5">
    <source>
        <dbReference type="SAM" id="MobiDB-lite"/>
    </source>
</evidence>
<feature type="compositionally biased region" description="Low complexity" evidence="5">
    <location>
        <begin position="405"/>
        <end position="432"/>
    </location>
</feature>
<evidence type="ECO:0000259" key="6">
    <source>
        <dbReference type="PROSITE" id="PS50016"/>
    </source>
</evidence>
<dbReference type="AlphaFoldDB" id="A0A2P6VJV7"/>
<keyword evidence="8" id="KW-1185">Reference proteome</keyword>
<accession>A0A2P6VJV7</accession>
<dbReference type="PROSITE" id="PS50016">
    <property type="entry name" value="ZF_PHD_2"/>
    <property type="match status" value="1"/>
</dbReference>
<feature type="compositionally biased region" description="Low complexity" evidence="5">
    <location>
        <begin position="276"/>
        <end position="303"/>
    </location>
</feature>
<dbReference type="PROSITE" id="PS01359">
    <property type="entry name" value="ZF_PHD_1"/>
    <property type="match status" value="1"/>
</dbReference>
<evidence type="ECO:0000256" key="3">
    <source>
        <dbReference type="ARBA" id="ARBA00022833"/>
    </source>
</evidence>
<dbReference type="InterPro" id="IPR001005">
    <property type="entry name" value="SANT/Myb"/>
</dbReference>
<dbReference type="SMART" id="SM00717">
    <property type="entry name" value="SANT"/>
    <property type="match status" value="1"/>
</dbReference>
<dbReference type="PANTHER" id="PTHR31917:SF101">
    <property type="entry name" value="OS07G0607300 PROTEIN"/>
    <property type="match status" value="1"/>
</dbReference>
<dbReference type="GO" id="GO:0008270">
    <property type="term" value="F:zinc ion binding"/>
    <property type="evidence" value="ECO:0007669"/>
    <property type="project" value="UniProtKB-KW"/>
</dbReference>
<dbReference type="PANTHER" id="PTHR31917">
    <property type="entry name" value="AGENET DOMAIN-CONTAINING PROTEIN-RELATED"/>
    <property type="match status" value="1"/>
</dbReference>
<evidence type="ECO:0000313" key="8">
    <source>
        <dbReference type="Proteomes" id="UP000239649"/>
    </source>
</evidence>
<dbReference type="InterPro" id="IPR019787">
    <property type="entry name" value="Znf_PHD-finger"/>
</dbReference>
<feature type="compositionally biased region" description="Polar residues" evidence="5">
    <location>
        <begin position="819"/>
        <end position="832"/>
    </location>
</feature>
<feature type="region of interest" description="Disordered" evidence="5">
    <location>
        <begin position="182"/>
        <end position="341"/>
    </location>
</feature>
<keyword evidence="3" id="KW-0862">Zinc</keyword>
<organism evidence="7 8">
    <name type="scientific">Micractinium conductrix</name>
    <dbReference type="NCBI Taxonomy" id="554055"/>
    <lineage>
        <taxon>Eukaryota</taxon>
        <taxon>Viridiplantae</taxon>
        <taxon>Chlorophyta</taxon>
        <taxon>core chlorophytes</taxon>
        <taxon>Trebouxiophyceae</taxon>
        <taxon>Chlorellales</taxon>
        <taxon>Chlorellaceae</taxon>
        <taxon>Chlorella clade</taxon>
        <taxon>Micractinium</taxon>
    </lineage>
</organism>
<dbReference type="EMBL" id="LHPF02000004">
    <property type="protein sequence ID" value="PSC74386.1"/>
    <property type="molecule type" value="Genomic_DNA"/>
</dbReference>
<dbReference type="Proteomes" id="UP000239649">
    <property type="component" value="Unassembled WGS sequence"/>
</dbReference>
<evidence type="ECO:0000256" key="4">
    <source>
        <dbReference type="PROSITE-ProRule" id="PRU00146"/>
    </source>
</evidence>
<reference evidence="7 8" key="1">
    <citation type="journal article" date="2018" name="Plant J.">
        <title>Genome sequences of Chlorella sorokiniana UTEX 1602 and Micractinium conductrix SAG 241.80: implications to maltose excretion by a green alga.</title>
        <authorList>
            <person name="Arriola M.B."/>
            <person name="Velmurugan N."/>
            <person name="Zhang Y."/>
            <person name="Plunkett M.H."/>
            <person name="Hondzo H."/>
            <person name="Barney B.M."/>
        </authorList>
    </citation>
    <scope>NUCLEOTIDE SEQUENCE [LARGE SCALE GENOMIC DNA]</scope>
    <source>
        <strain evidence="7 8">SAG 241.80</strain>
    </source>
</reference>
<name>A0A2P6VJV7_9CHLO</name>
<comment type="caution">
    <text evidence="7">The sequence shown here is derived from an EMBL/GenBank/DDBJ whole genome shotgun (WGS) entry which is preliminary data.</text>
</comment>
<dbReference type="SMART" id="SM00249">
    <property type="entry name" value="PHD"/>
    <property type="match status" value="1"/>
</dbReference>
<feature type="compositionally biased region" description="Low complexity" evidence="5">
    <location>
        <begin position="182"/>
        <end position="196"/>
    </location>
</feature>
<feature type="compositionally biased region" description="Low complexity" evidence="5">
    <location>
        <begin position="370"/>
        <end position="382"/>
    </location>
</feature>
<feature type="region of interest" description="Disordered" evidence="5">
    <location>
        <begin position="951"/>
        <end position="1108"/>
    </location>
</feature>
<feature type="region of interest" description="Disordered" evidence="5">
    <location>
        <begin position="807"/>
        <end position="907"/>
    </location>
</feature>
<dbReference type="CDD" id="cd11660">
    <property type="entry name" value="SANT_TRF"/>
    <property type="match status" value="1"/>
</dbReference>
<feature type="region of interest" description="Disordered" evidence="5">
    <location>
        <begin position="530"/>
        <end position="556"/>
    </location>
</feature>
<dbReference type="Gene3D" id="1.10.246.220">
    <property type="match status" value="1"/>
</dbReference>
<gene>
    <name evidence="7" type="ORF">C2E20_2402</name>
</gene>
<dbReference type="STRING" id="554055.A0A2P6VJV7"/>
<feature type="compositionally biased region" description="Low complexity" evidence="5">
    <location>
        <begin position="1013"/>
        <end position="1095"/>
    </location>
</feature>
<dbReference type="CDD" id="cd15489">
    <property type="entry name" value="PHD_SF"/>
    <property type="match status" value="1"/>
</dbReference>
<feature type="compositionally biased region" description="Low complexity" evidence="5">
    <location>
        <begin position="974"/>
        <end position="991"/>
    </location>
</feature>
<dbReference type="InterPro" id="IPR011011">
    <property type="entry name" value="Znf_FYVE_PHD"/>
</dbReference>
<dbReference type="InterPro" id="IPR001965">
    <property type="entry name" value="Znf_PHD"/>
</dbReference>
<dbReference type="InterPro" id="IPR009057">
    <property type="entry name" value="Homeodomain-like_sf"/>
</dbReference>
<dbReference type="SUPFAM" id="SSF46689">
    <property type="entry name" value="Homeodomain-like"/>
    <property type="match status" value="1"/>
</dbReference>
<dbReference type="SUPFAM" id="SSF57903">
    <property type="entry name" value="FYVE/PHD zinc finger"/>
    <property type="match status" value="1"/>
</dbReference>
<feature type="compositionally biased region" description="Low complexity" evidence="5">
    <location>
        <begin position="314"/>
        <end position="326"/>
    </location>
</feature>